<reference evidence="7 8" key="1">
    <citation type="submission" date="2016-03" db="EMBL/GenBank/DDBJ databases">
        <authorList>
            <person name="Devillers H."/>
        </authorList>
    </citation>
    <scope>NUCLEOTIDE SEQUENCE [LARGE SCALE GENOMIC DNA]</scope>
    <source>
        <strain evidence="7">CBS 11717</strain>
    </source>
</reference>
<comment type="function">
    <text evidence="6">Catalyzes the reversible reaction in which hydroxymethyl group from 5,10-methylenetetrahydrofolate is transferred onto alpha-ketoisovalerate to form ketopantoate.</text>
</comment>
<evidence type="ECO:0000256" key="1">
    <source>
        <dbReference type="ARBA" id="ARBA00005033"/>
    </source>
</evidence>
<dbReference type="Pfam" id="PF02548">
    <property type="entry name" value="Pantoate_transf"/>
    <property type="match status" value="1"/>
</dbReference>
<dbReference type="PANTHER" id="PTHR20881:SF0">
    <property type="entry name" value="3-METHYL-2-OXOBUTANOATE HYDROXYMETHYLTRANSFERASE"/>
    <property type="match status" value="1"/>
</dbReference>
<dbReference type="GO" id="GO:0005739">
    <property type="term" value="C:mitochondrion"/>
    <property type="evidence" value="ECO:0007669"/>
    <property type="project" value="TreeGrafter"/>
</dbReference>
<dbReference type="GO" id="GO:0015940">
    <property type="term" value="P:pantothenate biosynthetic process"/>
    <property type="evidence" value="ECO:0007669"/>
    <property type="project" value="UniProtKB-UniPathway"/>
</dbReference>
<dbReference type="GO" id="GO:0000287">
    <property type="term" value="F:magnesium ion binding"/>
    <property type="evidence" value="ECO:0007669"/>
    <property type="project" value="TreeGrafter"/>
</dbReference>
<dbReference type="InterPro" id="IPR003700">
    <property type="entry name" value="Pantoate_hydroxy_MeTrfase"/>
</dbReference>
<keyword evidence="4 6" id="KW-0808">Transferase</keyword>
<dbReference type="Proteomes" id="UP000191024">
    <property type="component" value="Chromosome E"/>
</dbReference>
<evidence type="ECO:0000256" key="5">
    <source>
        <dbReference type="ARBA" id="ARBA00049172"/>
    </source>
</evidence>
<proteinExistence type="inferred from homology"/>
<dbReference type="UniPathway" id="UPA00028">
    <property type="reaction ID" value="UER00003"/>
</dbReference>
<dbReference type="NCBIfam" id="TIGR00222">
    <property type="entry name" value="panB"/>
    <property type="match status" value="1"/>
</dbReference>
<sequence length="322" mass="34889">MLRLTKLGTNVVGRRLYSVAPVTPVNQITIADLFAKHVSKQPITMITAYDYITGTWAQAAECDMVLVGDSLAMCALGYNSTTEISLQEFKYHVAAVCRAPGTAFVVADMPFGSFESSLEKGIETAVSLMQVSSKVGAVKLEVGSSSNPNGLRDYSLRLAEELCSRGIPVVGHIGLTPQRVHALSGYKAQGGADARRAEAIHRTAQELERVGCFSVVLECVPHKVSETITRNLNIPTIGIGAGKNTSGQVLVQSDLLGMLPGKLPRLAKQYGHLYEDSVRCIRTYMDEVTTGKFPENEKHGFRIKETVWLEYLAKVGKGNGDL</sequence>
<keyword evidence="6" id="KW-0566">Pantothenate biosynthesis</keyword>
<dbReference type="CDD" id="cd06557">
    <property type="entry name" value="KPHMT-like"/>
    <property type="match status" value="1"/>
</dbReference>
<evidence type="ECO:0000256" key="4">
    <source>
        <dbReference type="ARBA" id="ARBA00022679"/>
    </source>
</evidence>
<dbReference type="EMBL" id="LT598465">
    <property type="protein sequence ID" value="SCU91961.1"/>
    <property type="molecule type" value="Genomic_DNA"/>
</dbReference>
<evidence type="ECO:0000256" key="6">
    <source>
        <dbReference type="RuleBase" id="RU362100"/>
    </source>
</evidence>
<dbReference type="FunFam" id="3.20.20.60:FF:000003">
    <property type="entry name" value="3-methyl-2-oxobutanoate hydroxymethyltransferase"/>
    <property type="match status" value="1"/>
</dbReference>
<dbReference type="InterPro" id="IPR015813">
    <property type="entry name" value="Pyrv/PenolPyrv_kinase-like_dom"/>
</dbReference>
<evidence type="ECO:0000313" key="8">
    <source>
        <dbReference type="Proteomes" id="UP000191024"/>
    </source>
</evidence>
<accession>A0A1G4JMR3</accession>
<comment type="pathway">
    <text evidence="1 6">Cofactor biosynthesis; (R)-pantothenate biosynthesis; (R)-pantoate from 3-methyl-2-oxobutanoate: step 1/2.</text>
</comment>
<dbReference type="PIRSF" id="PIRSF000388">
    <property type="entry name" value="Pantoate_hydroxy_MeTrfase"/>
    <property type="match status" value="1"/>
</dbReference>
<dbReference type="STRING" id="1230905.A0A1G4JMR3"/>
<dbReference type="AlphaFoldDB" id="A0A1G4JMR3"/>
<dbReference type="PANTHER" id="PTHR20881">
    <property type="entry name" value="3-METHYL-2-OXOBUTANOATE HYDROXYMETHYLTRANSFERASE"/>
    <property type="match status" value="1"/>
</dbReference>
<dbReference type="InterPro" id="IPR040442">
    <property type="entry name" value="Pyrv_kinase-like_dom_sf"/>
</dbReference>
<dbReference type="GO" id="GO:0003864">
    <property type="term" value="F:3-methyl-2-oxobutanoate hydroxymethyltransferase activity"/>
    <property type="evidence" value="ECO:0007669"/>
    <property type="project" value="UniProtKB-EC"/>
</dbReference>
<protein>
    <recommendedName>
        <fullName evidence="3 6">3-methyl-2-oxobutanoate hydroxymethyltransferase</fullName>
        <ecNumber evidence="3 6">2.1.2.11</ecNumber>
    </recommendedName>
</protein>
<dbReference type="EC" id="2.1.2.11" evidence="3 6"/>
<evidence type="ECO:0000256" key="3">
    <source>
        <dbReference type="ARBA" id="ARBA00012618"/>
    </source>
</evidence>
<organism evidence="7 8">
    <name type="scientific">Lachancea mirantina</name>
    <dbReference type="NCBI Taxonomy" id="1230905"/>
    <lineage>
        <taxon>Eukaryota</taxon>
        <taxon>Fungi</taxon>
        <taxon>Dikarya</taxon>
        <taxon>Ascomycota</taxon>
        <taxon>Saccharomycotina</taxon>
        <taxon>Saccharomycetes</taxon>
        <taxon>Saccharomycetales</taxon>
        <taxon>Saccharomycetaceae</taxon>
        <taxon>Lachancea</taxon>
    </lineage>
</organism>
<comment type="catalytic activity">
    <reaction evidence="5 6">
        <text>(6R)-5,10-methylene-5,6,7,8-tetrahydrofolate + 3-methyl-2-oxobutanoate + H2O = 2-dehydropantoate + (6S)-5,6,7,8-tetrahydrofolate</text>
        <dbReference type="Rhea" id="RHEA:11824"/>
        <dbReference type="ChEBI" id="CHEBI:11561"/>
        <dbReference type="ChEBI" id="CHEBI:11851"/>
        <dbReference type="ChEBI" id="CHEBI:15377"/>
        <dbReference type="ChEBI" id="CHEBI:15636"/>
        <dbReference type="ChEBI" id="CHEBI:57453"/>
        <dbReference type="EC" id="2.1.2.11"/>
    </reaction>
</comment>
<name>A0A1G4JMR3_9SACH</name>
<dbReference type="SUPFAM" id="SSF51621">
    <property type="entry name" value="Phosphoenolpyruvate/pyruvate domain"/>
    <property type="match status" value="1"/>
</dbReference>
<dbReference type="HAMAP" id="MF_00156">
    <property type="entry name" value="PanB"/>
    <property type="match status" value="1"/>
</dbReference>
<dbReference type="Gene3D" id="3.20.20.60">
    <property type="entry name" value="Phosphoenolpyruvate-binding domains"/>
    <property type="match status" value="1"/>
</dbReference>
<comment type="similarity">
    <text evidence="2 6">Belongs to the PanB family.</text>
</comment>
<evidence type="ECO:0000313" key="7">
    <source>
        <dbReference type="EMBL" id="SCU91961.1"/>
    </source>
</evidence>
<dbReference type="NCBIfam" id="NF001452">
    <property type="entry name" value="PRK00311.1"/>
    <property type="match status" value="1"/>
</dbReference>
<evidence type="ECO:0000256" key="2">
    <source>
        <dbReference type="ARBA" id="ARBA00008676"/>
    </source>
</evidence>
<dbReference type="OrthoDB" id="425211at2759"/>
<keyword evidence="8" id="KW-1185">Reference proteome</keyword>
<gene>
    <name evidence="7" type="ORF">LAMI_0E08108G</name>
</gene>